<comment type="similarity">
    <text evidence="8">Belongs to the G-protein coupled receptor 1 family.</text>
</comment>
<evidence type="ECO:0000259" key="11">
    <source>
        <dbReference type="PROSITE" id="PS50262"/>
    </source>
</evidence>
<feature type="transmembrane region" description="Helical" evidence="10">
    <location>
        <begin position="250"/>
        <end position="277"/>
    </location>
</feature>
<evidence type="ECO:0000256" key="9">
    <source>
        <dbReference type="SAM" id="MobiDB-lite"/>
    </source>
</evidence>
<dbReference type="GeneID" id="116307103"/>
<gene>
    <name evidence="13" type="primary">LOC116307103</name>
</gene>
<evidence type="ECO:0000256" key="5">
    <source>
        <dbReference type="ARBA" id="ARBA00023136"/>
    </source>
</evidence>
<feature type="transmembrane region" description="Helical" evidence="10">
    <location>
        <begin position="64"/>
        <end position="85"/>
    </location>
</feature>
<dbReference type="PROSITE" id="PS00237">
    <property type="entry name" value="G_PROTEIN_RECEP_F1_1"/>
    <property type="match status" value="1"/>
</dbReference>
<keyword evidence="3 10" id="KW-1133">Transmembrane helix</keyword>
<feature type="transmembrane region" description="Helical" evidence="10">
    <location>
        <begin position="201"/>
        <end position="225"/>
    </location>
</feature>
<dbReference type="KEGG" id="aten:116307103"/>
<name>A0A6P8IZZ0_ACTTE</name>
<feature type="domain" description="G-protein coupled receptors family 1 profile" evidence="11">
    <location>
        <begin position="43"/>
        <end position="311"/>
    </location>
</feature>
<dbReference type="Gene3D" id="1.20.1070.10">
    <property type="entry name" value="Rhodopsin 7-helix transmembrane proteins"/>
    <property type="match status" value="1"/>
</dbReference>
<dbReference type="GO" id="GO:0016020">
    <property type="term" value="C:membrane"/>
    <property type="evidence" value="ECO:0007669"/>
    <property type="project" value="UniProtKB-SubCell"/>
</dbReference>
<dbReference type="PANTHER" id="PTHR24243:SF208">
    <property type="entry name" value="PYROKININ-1 RECEPTOR"/>
    <property type="match status" value="1"/>
</dbReference>
<evidence type="ECO:0000256" key="10">
    <source>
        <dbReference type="SAM" id="Phobius"/>
    </source>
</evidence>
<protein>
    <submittedName>
        <fullName evidence="13">Octopamine receptor Oamb-like</fullName>
    </submittedName>
</protein>
<evidence type="ECO:0000256" key="8">
    <source>
        <dbReference type="RuleBase" id="RU000688"/>
    </source>
</evidence>
<dbReference type="Proteomes" id="UP000515163">
    <property type="component" value="Unplaced"/>
</dbReference>
<evidence type="ECO:0000313" key="12">
    <source>
        <dbReference type="Proteomes" id="UP000515163"/>
    </source>
</evidence>
<keyword evidence="5 10" id="KW-0472">Membrane</keyword>
<feature type="transmembrane region" description="Helical" evidence="10">
    <location>
        <begin position="289"/>
        <end position="314"/>
    </location>
</feature>
<dbReference type="PANTHER" id="PTHR24243">
    <property type="entry name" value="G-PROTEIN COUPLED RECEPTOR"/>
    <property type="match status" value="1"/>
</dbReference>
<dbReference type="InterPro" id="IPR000276">
    <property type="entry name" value="GPCR_Rhodpsn"/>
</dbReference>
<feature type="transmembrane region" description="Helical" evidence="10">
    <location>
        <begin position="105"/>
        <end position="126"/>
    </location>
</feature>
<dbReference type="PROSITE" id="PS50262">
    <property type="entry name" value="G_PROTEIN_RECEP_F1_2"/>
    <property type="match status" value="1"/>
</dbReference>
<dbReference type="RefSeq" id="XP_031573111.1">
    <property type="nucleotide sequence ID" value="XM_031717251.1"/>
</dbReference>
<dbReference type="InParanoid" id="A0A6P8IZZ0"/>
<evidence type="ECO:0000256" key="2">
    <source>
        <dbReference type="ARBA" id="ARBA00022692"/>
    </source>
</evidence>
<feature type="transmembrane region" description="Helical" evidence="10">
    <location>
        <begin position="147"/>
        <end position="168"/>
    </location>
</feature>
<evidence type="ECO:0000256" key="6">
    <source>
        <dbReference type="ARBA" id="ARBA00023170"/>
    </source>
</evidence>
<dbReference type="FunCoup" id="A0A6P8IZZ0">
    <property type="interactions" value="2156"/>
</dbReference>
<dbReference type="OrthoDB" id="6435638at2759"/>
<dbReference type="Pfam" id="PF00001">
    <property type="entry name" value="7tm_1"/>
    <property type="match status" value="1"/>
</dbReference>
<evidence type="ECO:0000256" key="4">
    <source>
        <dbReference type="ARBA" id="ARBA00023040"/>
    </source>
</evidence>
<reference evidence="13" key="1">
    <citation type="submission" date="2025-08" db="UniProtKB">
        <authorList>
            <consortium name="RefSeq"/>
        </authorList>
    </citation>
    <scope>IDENTIFICATION</scope>
    <source>
        <tissue evidence="13">Tentacle</tissue>
    </source>
</reference>
<proteinExistence type="inferred from homology"/>
<dbReference type="GO" id="GO:0004930">
    <property type="term" value="F:G protein-coupled receptor activity"/>
    <property type="evidence" value="ECO:0007669"/>
    <property type="project" value="UniProtKB-KW"/>
</dbReference>
<comment type="subcellular location">
    <subcellularLocation>
        <location evidence="1">Membrane</location>
        <topology evidence="1">Multi-pass membrane protein</topology>
    </subcellularLocation>
</comment>
<evidence type="ECO:0000313" key="13">
    <source>
        <dbReference type="RefSeq" id="XP_031573111.1"/>
    </source>
</evidence>
<evidence type="ECO:0000256" key="1">
    <source>
        <dbReference type="ARBA" id="ARBA00004141"/>
    </source>
</evidence>
<keyword evidence="7 8" id="KW-0807">Transducer</keyword>
<dbReference type="CDD" id="cd00637">
    <property type="entry name" value="7tm_classA_rhodopsin-like"/>
    <property type="match status" value="1"/>
</dbReference>
<sequence>MGDLNQTFPNNSGGSSCSMKASQADRDGKIAGYSLILIISLLGNILVILVVYKNRNMRKTINFFIVNMAASDLIIPLVVMPMQISRTVYGHWIVDAPAREVLCKITFFLSELPGLVSVLSLICMAIDRFVGVVFPLRAGLISSKVRIAMIVATWVISLGFSITSFYTMRVVIGRNGKPHCIMRWHDDIEKHMVALKTYSTILSVVFFVTPLILLVLFYSVILITLGKRKFPRVNQSQEAKKRNRRVSRSATVIAFTIVMVFWICWCPYNTIMFLWAFKWDWNFPTFCSFRTIFVICQFLTWANAAVNPCIYFVLIDNYRKGLRTVFPRTLSASLNSSLKMAGRSAARHDTQQVNDEGDCLELVDQ</sequence>
<feature type="region of interest" description="Disordered" evidence="9">
    <location>
        <begin position="1"/>
        <end position="20"/>
    </location>
</feature>
<dbReference type="SUPFAM" id="SSF81321">
    <property type="entry name" value="Family A G protein-coupled receptor-like"/>
    <property type="match status" value="1"/>
</dbReference>
<keyword evidence="2 8" id="KW-0812">Transmembrane</keyword>
<feature type="transmembrane region" description="Helical" evidence="10">
    <location>
        <begin position="30"/>
        <end position="52"/>
    </location>
</feature>
<evidence type="ECO:0000256" key="7">
    <source>
        <dbReference type="ARBA" id="ARBA00023224"/>
    </source>
</evidence>
<dbReference type="InterPro" id="IPR017452">
    <property type="entry name" value="GPCR_Rhodpsn_7TM"/>
</dbReference>
<evidence type="ECO:0000256" key="3">
    <source>
        <dbReference type="ARBA" id="ARBA00022989"/>
    </source>
</evidence>
<keyword evidence="6 8" id="KW-0675">Receptor</keyword>
<keyword evidence="4 8" id="KW-0297">G-protein coupled receptor</keyword>
<dbReference type="PRINTS" id="PR00237">
    <property type="entry name" value="GPCRRHODOPSN"/>
</dbReference>
<dbReference type="AlphaFoldDB" id="A0A6P8IZZ0"/>
<accession>A0A6P8IZZ0</accession>
<organism evidence="12 13">
    <name type="scientific">Actinia tenebrosa</name>
    <name type="common">Australian red waratah sea anemone</name>
    <dbReference type="NCBI Taxonomy" id="6105"/>
    <lineage>
        <taxon>Eukaryota</taxon>
        <taxon>Metazoa</taxon>
        <taxon>Cnidaria</taxon>
        <taxon>Anthozoa</taxon>
        <taxon>Hexacorallia</taxon>
        <taxon>Actiniaria</taxon>
        <taxon>Actiniidae</taxon>
        <taxon>Actinia</taxon>
    </lineage>
</organism>
<keyword evidence="12" id="KW-1185">Reference proteome</keyword>